<reference evidence="2" key="1">
    <citation type="journal article" date="2021" name="bioRxiv">
        <title>Whole Genome Assembly and Annotation of Northern Wild Rice, Zizania palustris L., Supports a Whole Genome Duplication in the Zizania Genus.</title>
        <authorList>
            <person name="Haas M."/>
            <person name="Kono T."/>
            <person name="Macchietto M."/>
            <person name="Millas R."/>
            <person name="McGilp L."/>
            <person name="Shao M."/>
            <person name="Duquette J."/>
            <person name="Hirsch C.N."/>
            <person name="Kimball J."/>
        </authorList>
    </citation>
    <scope>NUCLEOTIDE SEQUENCE</scope>
    <source>
        <tissue evidence="2">Fresh leaf tissue</tissue>
    </source>
</reference>
<organism evidence="2 3">
    <name type="scientific">Zizania palustris</name>
    <name type="common">Northern wild rice</name>
    <dbReference type="NCBI Taxonomy" id="103762"/>
    <lineage>
        <taxon>Eukaryota</taxon>
        <taxon>Viridiplantae</taxon>
        <taxon>Streptophyta</taxon>
        <taxon>Embryophyta</taxon>
        <taxon>Tracheophyta</taxon>
        <taxon>Spermatophyta</taxon>
        <taxon>Magnoliopsida</taxon>
        <taxon>Liliopsida</taxon>
        <taxon>Poales</taxon>
        <taxon>Poaceae</taxon>
        <taxon>BOP clade</taxon>
        <taxon>Oryzoideae</taxon>
        <taxon>Oryzeae</taxon>
        <taxon>Zizaniinae</taxon>
        <taxon>Zizania</taxon>
    </lineage>
</organism>
<feature type="compositionally biased region" description="Low complexity" evidence="1">
    <location>
        <begin position="101"/>
        <end position="117"/>
    </location>
</feature>
<reference evidence="2" key="2">
    <citation type="submission" date="2021-02" db="EMBL/GenBank/DDBJ databases">
        <authorList>
            <person name="Kimball J.A."/>
            <person name="Haas M.W."/>
            <person name="Macchietto M."/>
            <person name="Kono T."/>
            <person name="Duquette J."/>
            <person name="Shao M."/>
        </authorList>
    </citation>
    <scope>NUCLEOTIDE SEQUENCE</scope>
    <source>
        <tissue evidence="2">Fresh leaf tissue</tissue>
    </source>
</reference>
<evidence type="ECO:0000256" key="1">
    <source>
        <dbReference type="SAM" id="MobiDB-lite"/>
    </source>
</evidence>
<gene>
    <name evidence="2" type="ORF">GUJ93_ZPchr0001g32959</name>
</gene>
<comment type="caution">
    <text evidence="2">The sequence shown here is derived from an EMBL/GenBank/DDBJ whole genome shotgun (WGS) entry which is preliminary data.</text>
</comment>
<accession>A0A8J5RQG5</accession>
<evidence type="ECO:0000313" key="3">
    <source>
        <dbReference type="Proteomes" id="UP000729402"/>
    </source>
</evidence>
<dbReference type="AlphaFoldDB" id="A0A8J5RQG5"/>
<protein>
    <submittedName>
        <fullName evidence="2">Uncharacterized protein</fullName>
    </submittedName>
</protein>
<sequence length="153" mass="16393">MNEAELVQHQARAELGRMMRLTSPRPGPVREIVVRLQVGLAQLERKKLQVHLVGGGVGKTAAVEVGDEEMLAIIGASAERAALEALAAASSAASREEEESPSAGQRASRTALATALAMESRKGWSPLEEAMSAERRKELDADRGERKQGKRLG</sequence>
<proteinExistence type="predicted"/>
<evidence type="ECO:0000313" key="2">
    <source>
        <dbReference type="EMBL" id="KAG8054928.1"/>
    </source>
</evidence>
<dbReference type="Proteomes" id="UP000729402">
    <property type="component" value="Unassembled WGS sequence"/>
</dbReference>
<keyword evidence="3" id="KW-1185">Reference proteome</keyword>
<name>A0A8J5RQG5_ZIZPA</name>
<feature type="compositionally biased region" description="Basic and acidic residues" evidence="1">
    <location>
        <begin position="132"/>
        <end position="147"/>
    </location>
</feature>
<dbReference type="EMBL" id="JAAALK010000288">
    <property type="protein sequence ID" value="KAG8054928.1"/>
    <property type="molecule type" value="Genomic_DNA"/>
</dbReference>
<feature type="region of interest" description="Disordered" evidence="1">
    <location>
        <begin position="90"/>
        <end position="153"/>
    </location>
</feature>